<evidence type="ECO:0000256" key="1">
    <source>
        <dbReference type="SAM" id="SignalP"/>
    </source>
</evidence>
<dbReference type="EMBL" id="CP119312">
    <property type="protein sequence ID" value="WEK03429.1"/>
    <property type="molecule type" value="Genomic_DNA"/>
</dbReference>
<proteinExistence type="predicted"/>
<name>A0AAJ6AZS8_9HYPH</name>
<accession>A0AAJ6AZS8</accession>
<reference evidence="2" key="1">
    <citation type="submission" date="2023-03" db="EMBL/GenBank/DDBJ databases">
        <title>Andean soil-derived lignocellulolytic bacterial consortium as a source of novel taxa and putative plastic-active enzymes.</title>
        <authorList>
            <person name="Diaz-Garcia L."/>
            <person name="Chuvochina M."/>
            <person name="Feuerriegel G."/>
            <person name="Bunk B."/>
            <person name="Sproer C."/>
            <person name="Streit W.R."/>
            <person name="Rodriguez L.M."/>
            <person name="Overmann J."/>
            <person name="Jimenez D.J."/>
        </authorList>
    </citation>
    <scope>NUCLEOTIDE SEQUENCE</scope>
    <source>
        <strain evidence="2">MAG 4196</strain>
    </source>
</reference>
<dbReference type="AlphaFoldDB" id="A0AAJ6AZS8"/>
<gene>
    <name evidence="2" type="ORF">P0Y65_14660</name>
</gene>
<feature type="chain" id="PRO_5042592981" evidence="1">
    <location>
        <begin position="22"/>
        <end position="113"/>
    </location>
</feature>
<feature type="signal peptide" evidence="1">
    <location>
        <begin position="1"/>
        <end position="21"/>
    </location>
</feature>
<dbReference type="Proteomes" id="UP001217476">
    <property type="component" value="Chromosome"/>
</dbReference>
<evidence type="ECO:0000313" key="2">
    <source>
        <dbReference type="EMBL" id="WEK03429.1"/>
    </source>
</evidence>
<organism evidence="2 3">
    <name type="scientific">Candidatus Devosia phytovorans</name>
    <dbReference type="NCBI Taxonomy" id="3121372"/>
    <lineage>
        <taxon>Bacteria</taxon>
        <taxon>Pseudomonadati</taxon>
        <taxon>Pseudomonadota</taxon>
        <taxon>Alphaproteobacteria</taxon>
        <taxon>Hyphomicrobiales</taxon>
        <taxon>Devosiaceae</taxon>
        <taxon>Devosia</taxon>
    </lineage>
</organism>
<evidence type="ECO:0000313" key="3">
    <source>
        <dbReference type="Proteomes" id="UP001217476"/>
    </source>
</evidence>
<protein>
    <submittedName>
        <fullName evidence="2">Uncharacterized protein</fullName>
    </submittedName>
</protein>
<sequence length="113" mass="11662">MRLLSALVIAATLAVSTTSHAADILPASETLLVGKTNIFCVQAPCPWRGIARVDNQAGPSGLLWSQETLPPLDAGPVDAARIAEAWNGNQCLSIKGSLSGGTLRVDEIIGACP</sequence>
<keyword evidence="1" id="KW-0732">Signal</keyword>